<dbReference type="SMART" id="SM00326">
    <property type="entry name" value="SH3"/>
    <property type="match status" value="1"/>
</dbReference>
<feature type="compositionally biased region" description="Gly residues" evidence="10">
    <location>
        <begin position="785"/>
        <end position="795"/>
    </location>
</feature>
<feature type="region of interest" description="Disordered" evidence="10">
    <location>
        <begin position="951"/>
        <end position="1055"/>
    </location>
</feature>
<dbReference type="GO" id="GO:0042981">
    <property type="term" value="P:regulation of apoptotic process"/>
    <property type="evidence" value="ECO:0007669"/>
    <property type="project" value="InterPro"/>
</dbReference>
<keyword evidence="2 8" id="KW-0728">SH3 domain</keyword>
<feature type="repeat" description="ANK" evidence="7">
    <location>
        <begin position="1146"/>
        <end position="1178"/>
    </location>
</feature>
<dbReference type="InterPro" id="IPR036028">
    <property type="entry name" value="SH3-like_dom_sf"/>
</dbReference>
<dbReference type="GO" id="GO:0002039">
    <property type="term" value="F:p53 binding"/>
    <property type="evidence" value="ECO:0007669"/>
    <property type="project" value="InterPro"/>
</dbReference>
<feature type="compositionally biased region" description="Low complexity" evidence="10">
    <location>
        <begin position="871"/>
        <end position="887"/>
    </location>
</feature>
<comment type="subcellular location">
    <subcellularLocation>
        <location evidence="1">Nucleus</location>
    </subcellularLocation>
</comment>
<evidence type="ECO:0000256" key="8">
    <source>
        <dbReference type="PROSITE-ProRule" id="PRU00192"/>
    </source>
</evidence>
<dbReference type="GO" id="GO:0006915">
    <property type="term" value="P:apoptotic process"/>
    <property type="evidence" value="ECO:0007669"/>
    <property type="project" value="UniProtKB-KW"/>
</dbReference>
<feature type="domain" description="SH3" evidence="11">
    <location>
        <begin position="1212"/>
        <end position="1274"/>
    </location>
</feature>
<dbReference type="InterPro" id="IPR001452">
    <property type="entry name" value="SH3_domain"/>
</dbReference>
<dbReference type="SMART" id="SM00248">
    <property type="entry name" value="ANK"/>
    <property type="match status" value="2"/>
</dbReference>
<dbReference type="FunFam" id="1.25.40.20:FF:000008">
    <property type="entry name" value="Apoptosis-stimulating of p53 protein 2 isoform 1"/>
    <property type="match status" value="1"/>
</dbReference>
<feature type="coiled-coil region" evidence="9">
    <location>
        <begin position="399"/>
        <end position="436"/>
    </location>
</feature>
<dbReference type="Gene3D" id="1.25.40.20">
    <property type="entry name" value="Ankyrin repeat-containing domain"/>
    <property type="match status" value="1"/>
</dbReference>
<dbReference type="PANTHER" id="PTHR24131:SF10">
    <property type="entry name" value="ANKYRIN-REPEAT, SH3-DOMAIN, AND PROLINE-RICH-REGION CONTAINING PROTEIN, ISOFORM B"/>
    <property type="match status" value="1"/>
</dbReference>
<dbReference type="InterPro" id="IPR036770">
    <property type="entry name" value="Ankyrin_rpt-contain_sf"/>
</dbReference>
<feature type="compositionally biased region" description="Pro residues" evidence="10">
    <location>
        <begin position="645"/>
        <end position="669"/>
    </location>
</feature>
<evidence type="ECO:0000313" key="13">
    <source>
        <dbReference type="Proteomes" id="UP001487740"/>
    </source>
</evidence>
<keyword evidence="3" id="KW-0053">Apoptosis</keyword>
<feature type="compositionally biased region" description="Basic and acidic residues" evidence="10">
    <location>
        <begin position="996"/>
        <end position="1007"/>
    </location>
</feature>
<feature type="repeat" description="ANK" evidence="7">
    <location>
        <begin position="1113"/>
        <end position="1145"/>
    </location>
</feature>
<dbReference type="SUPFAM" id="SSF48403">
    <property type="entry name" value="Ankyrin repeat"/>
    <property type="match status" value="1"/>
</dbReference>
<feature type="compositionally biased region" description="Gly residues" evidence="10">
    <location>
        <begin position="851"/>
        <end position="862"/>
    </location>
</feature>
<organism evidence="12 13">
    <name type="scientific">Scylla paramamosain</name>
    <name type="common">Mud crab</name>
    <dbReference type="NCBI Taxonomy" id="85552"/>
    <lineage>
        <taxon>Eukaryota</taxon>
        <taxon>Metazoa</taxon>
        <taxon>Ecdysozoa</taxon>
        <taxon>Arthropoda</taxon>
        <taxon>Crustacea</taxon>
        <taxon>Multicrustacea</taxon>
        <taxon>Malacostraca</taxon>
        <taxon>Eumalacostraca</taxon>
        <taxon>Eucarida</taxon>
        <taxon>Decapoda</taxon>
        <taxon>Pleocyemata</taxon>
        <taxon>Brachyura</taxon>
        <taxon>Eubrachyura</taxon>
        <taxon>Portunoidea</taxon>
        <taxon>Portunidae</taxon>
        <taxon>Portuninae</taxon>
        <taxon>Scylla</taxon>
    </lineage>
</organism>
<evidence type="ECO:0000256" key="6">
    <source>
        <dbReference type="ARBA" id="ARBA00023242"/>
    </source>
</evidence>
<feature type="compositionally biased region" description="Polar residues" evidence="10">
    <location>
        <begin position="626"/>
        <end position="636"/>
    </location>
</feature>
<dbReference type="PROSITE" id="PS50088">
    <property type="entry name" value="ANK_REPEAT"/>
    <property type="match status" value="2"/>
</dbReference>
<dbReference type="InterPro" id="IPR002110">
    <property type="entry name" value="Ankyrin_rpt"/>
</dbReference>
<feature type="coiled-coil region" evidence="9">
    <location>
        <begin position="530"/>
        <end position="564"/>
    </location>
</feature>
<dbReference type="InterPro" id="IPR047163">
    <property type="entry name" value="ASPP1/2"/>
</dbReference>
<keyword evidence="6" id="KW-0539">Nucleus</keyword>
<keyword evidence="4" id="KW-0677">Repeat</keyword>
<feature type="region of interest" description="Disordered" evidence="10">
    <location>
        <begin position="135"/>
        <end position="351"/>
    </location>
</feature>
<dbReference type="GO" id="GO:0005634">
    <property type="term" value="C:nucleus"/>
    <property type="evidence" value="ECO:0007669"/>
    <property type="project" value="UniProtKB-SubCell"/>
</dbReference>
<gene>
    <name evidence="12" type="ORF">O3P69_012831</name>
</gene>
<evidence type="ECO:0000256" key="4">
    <source>
        <dbReference type="ARBA" id="ARBA00022737"/>
    </source>
</evidence>
<feature type="compositionally biased region" description="Basic and acidic residues" evidence="10">
    <location>
        <begin position="277"/>
        <end position="299"/>
    </location>
</feature>
<keyword evidence="5 7" id="KW-0040">ANK repeat</keyword>
<dbReference type="PROSITE" id="PS50002">
    <property type="entry name" value="SH3"/>
    <property type="match status" value="1"/>
</dbReference>
<feature type="compositionally biased region" description="Acidic residues" evidence="10">
    <location>
        <begin position="961"/>
        <end position="971"/>
    </location>
</feature>
<evidence type="ECO:0000256" key="5">
    <source>
        <dbReference type="ARBA" id="ARBA00023043"/>
    </source>
</evidence>
<evidence type="ECO:0000313" key="12">
    <source>
        <dbReference type="EMBL" id="KAK8389903.1"/>
    </source>
</evidence>
<evidence type="ECO:0000256" key="10">
    <source>
        <dbReference type="SAM" id="MobiDB-lite"/>
    </source>
</evidence>
<dbReference type="EMBL" id="JARAKH010000026">
    <property type="protein sequence ID" value="KAK8389903.1"/>
    <property type="molecule type" value="Genomic_DNA"/>
</dbReference>
<proteinExistence type="predicted"/>
<evidence type="ECO:0000259" key="11">
    <source>
        <dbReference type="PROSITE" id="PS50002"/>
    </source>
</evidence>
<dbReference type="Proteomes" id="UP001487740">
    <property type="component" value="Unassembled WGS sequence"/>
</dbReference>
<feature type="compositionally biased region" description="Polar residues" evidence="10">
    <location>
        <begin position="839"/>
        <end position="850"/>
    </location>
</feature>
<evidence type="ECO:0000256" key="2">
    <source>
        <dbReference type="ARBA" id="ARBA00022443"/>
    </source>
</evidence>
<feature type="compositionally biased region" description="Basic and acidic residues" evidence="10">
    <location>
        <begin position="176"/>
        <end position="191"/>
    </location>
</feature>
<sequence length="1282" mass="140440">MLPEILGVVCEGGRVWAPLTPITTFRDVAACVRDPGDPLPSILEHSPLGVRVVGHWERPLELLRLWAGLRGEISYHAHPSCALASPSPSSDEDGGVGGINPWELYELKDELKGRLDDSDELVVVSSDECDASFTSHHYHSPSASPRRSPHFKSNPFPRGRPLTASLPLPPAPPRPQGREDPHTRRPQEQPHTDPQNTKPPPALSPQESLSPIMSRKQKFTPAEYRQAAGRTGHKTPASPRRKPQATAPQHPRKTPGATTSPGGMKPGGNQPSQPPSEKPKDPSSKGKAGEVKGAGERKGRTSRRSAAPRRSYSDPLYEYLKEDPRLAPLRRPPRRRRHSGGGGREGDVGMRNSHSQLTLLPDGCELTVGELRDMASRQQQQIETQQQLLVAREQRLKYLKQQESRAAAVAAEAERLRRLKERVELQEAKLRRLRALRGQVEATRLNTASLTTDLDAMRQLFSEKEKELVVAVTKVEELTRQLEELRQGRSPLNPGDHHHNELDKLRRELLYRNSVNREASARVAAQRETLAARREEISRIDKRVSELQQRLHRKRLLNQQLASQITAATQAKQAQLKAVQQKALREGIHSSSSVDDAQTPAHLKIPRGEDLAEFSPNKSDPKYQTLPYNTKFSVTQKNRDSDSCPPTPTTPTPTHPDPPLAPPRPPQPPTTTTTTPRRRRRRRIDDNCAFNSYSSPTEESSTCPALPGAAAPPPTVTPAPRSPLPNPAMTPRVFGPGTQHFTQRTQPLGGAALTQTQKLSPGVTSQSRALLISSQDTERRRGRGRGGTGGEGGGRSKPSLPQAPQRGPAGEHRPLTTPGPPPSRPSSLQTRPPHAYRYASQNVIMSTYTQAGGGGSGGGGDTPGTPEDDSTTTTSNKPKSTTTNNNNVDGSEKIHVSINRRIEMPPDFMFPEDETPPSDLLGRRVEEMEADGGERVVDSVDNAAPLISLSELRIEGSKDEGEAEQGVEEREDATGLLREENRQPDGADTSTLLASEELHPDNEDSNSKNKNARQSTSTSSTTTTTSTTTLSNINNLNNNTTNNNTANNNTSGGGVVMRRLKKGNLKTKNSSKVPRRVSFDPLALLLDASLEGELELVKRTAMEVSNPSAANDEGITALHNAICAGHLEIVTFLVTFGCDVNAQDSDGWTPLHCAASCNNVAMVRFLVEHGACILATTLSDHETPAEKCEQDEEGYDGCSQYLYSVQEKLGIMNGGVVYAVYDYEGQATDELTFDCSDALTVLRRGDEYEREWWWAQHGNLQGYVPRNLLGLYPRVKNPLKDS</sequence>
<evidence type="ECO:0000256" key="7">
    <source>
        <dbReference type="PROSITE-ProRule" id="PRU00023"/>
    </source>
</evidence>
<dbReference type="SUPFAM" id="SSF50044">
    <property type="entry name" value="SH3-domain"/>
    <property type="match status" value="1"/>
</dbReference>
<evidence type="ECO:0000256" key="1">
    <source>
        <dbReference type="ARBA" id="ARBA00004123"/>
    </source>
</evidence>
<reference evidence="12 13" key="1">
    <citation type="submission" date="2023-03" db="EMBL/GenBank/DDBJ databases">
        <title>High-quality genome of Scylla paramamosain provides insights in environmental adaptation.</title>
        <authorList>
            <person name="Zhang L."/>
        </authorList>
    </citation>
    <scope>NUCLEOTIDE SEQUENCE [LARGE SCALE GENOMIC DNA]</scope>
    <source>
        <strain evidence="12">LZ_2023a</strain>
        <tissue evidence="12">Muscle</tissue>
    </source>
</reference>
<dbReference type="PROSITE" id="PS50297">
    <property type="entry name" value="ANK_REP_REGION"/>
    <property type="match status" value="2"/>
</dbReference>
<feature type="compositionally biased region" description="Polar residues" evidence="10">
    <location>
        <begin position="689"/>
        <end position="703"/>
    </location>
</feature>
<protein>
    <recommendedName>
        <fullName evidence="11">SH3 domain-containing protein</fullName>
    </recommendedName>
</protein>
<name>A0AAW0TRW3_SCYPA</name>
<feature type="compositionally biased region" description="Low complexity" evidence="10">
    <location>
        <begin position="1015"/>
        <end position="1050"/>
    </location>
</feature>
<dbReference type="Pfam" id="PF12796">
    <property type="entry name" value="Ank_2"/>
    <property type="match status" value="1"/>
</dbReference>
<dbReference type="Pfam" id="PF00018">
    <property type="entry name" value="SH3_1"/>
    <property type="match status" value="1"/>
</dbReference>
<feature type="region of interest" description="Disordered" evidence="10">
    <location>
        <begin position="587"/>
        <end position="893"/>
    </location>
</feature>
<evidence type="ECO:0000256" key="9">
    <source>
        <dbReference type="SAM" id="Coils"/>
    </source>
</evidence>
<keyword evidence="13" id="KW-1185">Reference proteome</keyword>
<accession>A0AAW0TRW3</accession>
<evidence type="ECO:0000256" key="3">
    <source>
        <dbReference type="ARBA" id="ARBA00022703"/>
    </source>
</evidence>
<keyword evidence="9" id="KW-0175">Coiled coil</keyword>
<comment type="caution">
    <text evidence="12">The sequence shown here is derived from an EMBL/GenBank/DDBJ whole genome shotgun (WGS) entry which is preliminary data.</text>
</comment>
<feature type="compositionally biased region" description="Polar residues" evidence="10">
    <location>
        <begin position="753"/>
        <end position="775"/>
    </location>
</feature>
<feature type="compositionally biased region" description="Pro residues" evidence="10">
    <location>
        <begin position="710"/>
        <end position="728"/>
    </location>
</feature>
<dbReference type="PANTHER" id="PTHR24131">
    <property type="entry name" value="APOPTOSIS-STIMULATING OF P53 PROTEIN"/>
    <property type="match status" value="1"/>
</dbReference>